<evidence type="ECO:0000256" key="4">
    <source>
        <dbReference type="SAM" id="MobiDB-lite"/>
    </source>
</evidence>
<name>A0A9W8WAG1_9HYPO</name>
<dbReference type="Proteomes" id="UP001140502">
    <property type="component" value="Unassembled WGS sequence"/>
</dbReference>
<evidence type="ECO:0000313" key="8">
    <source>
        <dbReference type="Proteomes" id="UP001140502"/>
    </source>
</evidence>
<feature type="repeat" description="ANK" evidence="3">
    <location>
        <begin position="1007"/>
        <end position="1039"/>
    </location>
</feature>
<organism evidence="7 8">
    <name type="scientific">Fusarium piperis</name>
    <dbReference type="NCBI Taxonomy" id="1435070"/>
    <lineage>
        <taxon>Eukaryota</taxon>
        <taxon>Fungi</taxon>
        <taxon>Dikarya</taxon>
        <taxon>Ascomycota</taxon>
        <taxon>Pezizomycotina</taxon>
        <taxon>Sordariomycetes</taxon>
        <taxon>Hypocreomycetidae</taxon>
        <taxon>Hypocreales</taxon>
        <taxon>Nectriaceae</taxon>
        <taxon>Fusarium</taxon>
        <taxon>Fusarium solani species complex</taxon>
    </lineage>
</organism>
<keyword evidence="5" id="KW-0472">Membrane</keyword>
<keyword evidence="2 3" id="KW-0040">ANK repeat</keyword>
<dbReference type="Pfam" id="PF12796">
    <property type="entry name" value="Ank_2"/>
    <property type="match status" value="1"/>
</dbReference>
<dbReference type="InterPro" id="IPR002110">
    <property type="entry name" value="Ankyrin_rpt"/>
</dbReference>
<sequence>MSCNWKWLGLILACMVGVAHADPWDDFANNLFTDLAPLLALFGERATMQFMSQALGWEDCIILAMAPLGIITVLVSAIRVGGPAWLKAVIGRARENMSAAEMELMSSTSKEVCELYNGQTIVRCQGSTPVWEFIYLIPIGPLKKDPNKKFDIKVFTLKEACQNKLLHQLDGDPPQSEALKRSEAGLVANIKYAAFASSQSTSTRDASIESGDLREPVSEHPPNEAIYVIRNMGTDAPSIILNLQNHNGNRKELRAYAMIGVILQLCVLVFFGIITYHPTIKNSFRKDDQRVDDYAFPLAISGTLVLALGVFICGTVVESSTKETHYKKNDNYEMRIAWIQQKQTVGDQVFEPFATFPDTSREIVTVSRRCNTSQAQALEPLTIIGIFTGLAGFIIQFIGLRGMNSAATLAQLGVVGIMTAIRAWVRRGLAKPPKQEKLTSGFELDILAWALALSNGSQNGSQNEKPGPNAPLISSVNNATHGDTPQRAEQSLRDLAQLESIVQGASATEAINLATAMEKTMSVLFPLRSEDPEQAWAWPLAVVSESYVNISLTGKDGAWKILADQLESVLSLCLFTAQKEEESRSKDGQTQFNLNDENDDWLRPKTINSGLGIRLVGSKDAEKSDQLIQDLCWWAPETFDALAEIAEIQEFKGDNSKERPGRCHEHQPESPLERETRGELDRIIESDPKLDSICIDDNRVVGYGPTRPQSRTRQRHFRNFSTLTEEERKQRRRGTLVAVSNDSLEKLYAKDLLFSFLIAAAKTGPTGLQTAVTTRETTTRTSLNSTSKVLVTSEMTSLATEFVRLGYGAEQEAWLSIIAPLSITEELPFPPPLVDLAREGAEKMRVKRDWAGATEIYLELWSQTQHLSSSAEKIRGWGTAILMEYLHDVEDEDKRKRTEDKNRILYTGPDENMCRIRSRLKASKHQPGFFAHLLRLYETQGRPVKLQFLQDLAGGTSTSQNSQNSQNGFPDYFGVTELHSKAVDASKDAIRACDEEVWKAINDKDISGWTPLHYAASRGNKGAIEALKEMGADPNLQSLNGSTPAHYLCQAGDQQDLQWMDTWKLEARDLGGATPMHAAAGSGNLELIKLWTRREEESLPWTVTQEAPLTSKLRDHNGRLPIHWAVIHGHEKVVEALKSTVDEADIYESVTTIGQRREKGSG</sequence>
<dbReference type="AlphaFoldDB" id="A0A9W8WAG1"/>
<feature type="chain" id="PRO_5040740596" evidence="6">
    <location>
        <begin position="22"/>
        <end position="1162"/>
    </location>
</feature>
<comment type="caution">
    <text evidence="7">The sequence shown here is derived from an EMBL/GenBank/DDBJ whole genome shotgun (WGS) entry which is preliminary data.</text>
</comment>
<feature type="signal peptide" evidence="6">
    <location>
        <begin position="1"/>
        <end position="21"/>
    </location>
</feature>
<evidence type="ECO:0000256" key="6">
    <source>
        <dbReference type="SAM" id="SignalP"/>
    </source>
</evidence>
<keyword evidence="5" id="KW-1133">Transmembrane helix</keyword>
<dbReference type="GO" id="GO:0005634">
    <property type="term" value="C:nucleus"/>
    <property type="evidence" value="ECO:0007669"/>
    <property type="project" value="TreeGrafter"/>
</dbReference>
<keyword evidence="1" id="KW-0677">Repeat</keyword>
<dbReference type="EMBL" id="JAPEUR010000154">
    <property type="protein sequence ID" value="KAJ4317750.1"/>
    <property type="molecule type" value="Genomic_DNA"/>
</dbReference>
<dbReference type="InterPro" id="IPR050776">
    <property type="entry name" value="Ank_Repeat/CDKN_Inhibitor"/>
</dbReference>
<dbReference type="InterPro" id="IPR036770">
    <property type="entry name" value="Ankyrin_rpt-contain_sf"/>
</dbReference>
<dbReference type="PROSITE" id="PS50088">
    <property type="entry name" value="ANK_REPEAT"/>
    <property type="match status" value="1"/>
</dbReference>
<keyword evidence="5" id="KW-0812">Transmembrane</keyword>
<dbReference type="PANTHER" id="PTHR24201">
    <property type="entry name" value="ANK_REP_REGION DOMAIN-CONTAINING PROTEIN"/>
    <property type="match status" value="1"/>
</dbReference>
<keyword evidence="8" id="KW-1185">Reference proteome</keyword>
<feature type="transmembrane region" description="Helical" evidence="5">
    <location>
        <begin position="377"/>
        <end position="400"/>
    </location>
</feature>
<dbReference type="SUPFAM" id="SSF48403">
    <property type="entry name" value="Ankyrin repeat"/>
    <property type="match status" value="1"/>
</dbReference>
<evidence type="ECO:0000256" key="5">
    <source>
        <dbReference type="SAM" id="Phobius"/>
    </source>
</evidence>
<evidence type="ECO:0000256" key="2">
    <source>
        <dbReference type="ARBA" id="ARBA00023043"/>
    </source>
</evidence>
<accession>A0A9W8WAG1</accession>
<reference evidence="7" key="1">
    <citation type="submission" date="2022-10" db="EMBL/GenBank/DDBJ databases">
        <title>Tapping the CABI collections for fungal endophytes: first genome assemblies for Collariella, Neodidymelliopsis, Ascochyta clinopodiicola, Didymella pomorum, Didymosphaeria variabile, Neocosmospora piperis and Neocucurbitaria cava.</title>
        <authorList>
            <person name="Hill R."/>
        </authorList>
    </citation>
    <scope>NUCLEOTIDE SEQUENCE</scope>
    <source>
        <strain evidence="7">IMI 366586</strain>
    </source>
</reference>
<dbReference type="Pfam" id="PF00023">
    <property type="entry name" value="Ank"/>
    <property type="match status" value="1"/>
</dbReference>
<dbReference type="OrthoDB" id="194358at2759"/>
<evidence type="ECO:0000256" key="3">
    <source>
        <dbReference type="PROSITE-ProRule" id="PRU00023"/>
    </source>
</evidence>
<dbReference type="SMART" id="SM00248">
    <property type="entry name" value="ANK"/>
    <property type="match status" value="3"/>
</dbReference>
<feature type="transmembrane region" description="Helical" evidence="5">
    <location>
        <begin position="61"/>
        <end position="82"/>
    </location>
</feature>
<gene>
    <name evidence="7" type="ORF">N0V84_007187</name>
</gene>
<evidence type="ECO:0000256" key="1">
    <source>
        <dbReference type="ARBA" id="ARBA00022737"/>
    </source>
</evidence>
<dbReference type="Gene3D" id="1.25.40.20">
    <property type="entry name" value="Ankyrin repeat-containing domain"/>
    <property type="match status" value="1"/>
</dbReference>
<feature type="region of interest" description="Disordered" evidence="4">
    <location>
        <begin position="653"/>
        <end position="677"/>
    </location>
</feature>
<feature type="transmembrane region" description="Helical" evidence="5">
    <location>
        <begin position="294"/>
        <end position="317"/>
    </location>
</feature>
<feature type="transmembrane region" description="Helical" evidence="5">
    <location>
        <begin position="255"/>
        <end position="274"/>
    </location>
</feature>
<evidence type="ECO:0000313" key="7">
    <source>
        <dbReference type="EMBL" id="KAJ4317750.1"/>
    </source>
</evidence>
<feature type="region of interest" description="Disordered" evidence="4">
    <location>
        <begin position="458"/>
        <end position="489"/>
    </location>
</feature>
<dbReference type="PANTHER" id="PTHR24201:SF16">
    <property type="entry name" value="ANKYRIN-1-LIKE-RELATED"/>
    <property type="match status" value="1"/>
</dbReference>
<dbReference type="PROSITE" id="PS50297">
    <property type="entry name" value="ANK_REP_REGION"/>
    <property type="match status" value="1"/>
</dbReference>
<feature type="compositionally biased region" description="Polar residues" evidence="4">
    <location>
        <begin position="472"/>
        <end position="483"/>
    </location>
</feature>
<keyword evidence="6" id="KW-0732">Signal</keyword>
<proteinExistence type="predicted"/>
<protein>
    <submittedName>
        <fullName evidence="7">Uncharacterized protein</fullName>
    </submittedName>
</protein>